<keyword evidence="4" id="KW-0281">Fimbrium</keyword>
<evidence type="ECO:0000256" key="3">
    <source>
        <dbReference type="ARBA" id="ARBA00022729"/>
    </source>
</evidence>
<proteinExistence type="inferred from homology"/>
<dbReference type="SUPFAM" id="SSF49401">
    <property type="entry name" value="Bacterial adhesins"/>
    <property type="match status" value="1"/>
</dbReference>
<feature type="signal peptide" evidence="5">
    <location>
        <begin position="1"/>
        <end position="24"/>
    </location>
</feature>
<dbReference type="PANTHER" id="PTHR33420:SF3">
    <property type="entry name" value="FIMBRIAL SUBUNIT ELFA"/>
    <property type="match status" value="1"/>
</dbReference>
<dbReference type="InterPro" id="IPR036937">
    <property type="entry name" value="Adhesion_dom_fimbrial_sf"/>
</dbReference>
<evidence type="ECO:0000256" key="5">
    <source>
        <dbReference type="SAM" id="SignalP"/>
    </source>
</evidence>
<name>A0AAJ6IHQ6_ACIJO</name>
<evidence type="ECO:0000313" key="6">
    <source>
        <dbReference type="EMBL" id="WMG20171.1"/>
    </source>
</evidence>
<reference evidence="6 7" key="1">
    <citation type="submission" date="2023-04" db="EMBL/GenBank/DDBJ databases">
        <title>Acinetobacter johnsonii isolate AYTCM encoding NDM-1, OXA-58 and PER-1.</title>
        <authorList>
            <person name="Tian C."/>
            <person name="Wang S."/>
            <person name="Fan X."/>
            <person name="Xia D."/>
        </authorList>
    </citation>
    <scope>NUCLEOTIDE SEQUENCE [LARGE SCALE GENOMIC DNA]</scope>
    <source>
        <strain evidence="6 7">AYTCM</strain>
        <plasmid evidence="6 7">pAYTCM-4</plasmid>
    </source>
</reference>
<comment type="similarity">
    <text evidence="2">Belongs to the fimbrial protein family.</text>
</comment>
<sequence>MKKMNSMLLVTALSMVGITNSAFAEDGVITINGKVINGTCTLTGSAGATGTANNVAVQLDTVRNTAFTAANSTTGTKDFTLTVTDGTGVAGSCDALTIGAIKNITLSGTADTNYDSTNKSWLINTDTSAPTTKDVFVQILNVDGTTPIDFSLTRQLSASTTGAYALKARYISNKASPAPQTVKTSINYTLEYN</sequence>
<evidence type="ECO:0000313" key="7">
    <source>
        <dbReference type="Proteomes" id="UP001244586"/>
    </source>
</evidence>
<dbReference type="RefSeq" id="WP_058952618.1">
    <property type="nucleotide sequence ID" value="NZ_CP121780.1"/>
</dbReference>
<dbReference type="InterPro" id="IPR050263">
    <property type="entry name" value="Bact_Fimbrial_Adh_Pro"/>
</dbReference>
<feature type="chain" id="PRO_5042516055" evidence="5">
    <location>
        <begin position="25"/>
        <end position="193"/>
    </location>
</feature>
<dbReference type="InterPro" id="IPR008966">
    <property type="entry name" value="Adhesion_dom_sf"/>
</dbReference>
<dbReference type="PANTHER" id="PTHR33420">
    <property type="entry name" value="FIMBRIAL SUBUNIT ELFA-RELATED"/>
    <property type="match status" value="1"/>
</dbReference>
<protein>
    <submittedName>
        <fullName evidence="6">Type 1 fimbrial protein</fullName>
    </submittedName>
</protein>
<dbReference type="GO" id="GO:0009289">
    <property type="term" value="C:pilus"/>
    <property type="evidence" value="ECO:0007669"/>
    <property type="project" value="UniProtKB-SubCell"/>
</dbReference>
<evidence type="ECO:0000256" key="1">
    <source>
        <dbReference type="ARBA" id="ARBA00004561"/>
    </source>
</evidence>
<geneLocation type="plasmid" evidence="6 7">
    <name>pAYTCM-4</name>
</geneLocation>
<keyword evidence="7" id="KW-1185">Reference proteome</keyword>
<evidence type="ECO:0000256" key="4">
    <source>
        <dbReference type="ARBA" id="ARBA00023263"/>
    </source>
</evidence>
<dbReference type="AlphaFoldDB" id="A0AAJ6IHQ6"/>
<organism evidence="6 7">
    <name type="scientific">Acinetobacter johnsonii</name>
    <dbReference type="NCBI Taxonomy" id="40214"/>
    <lineage>
        <taxon>Bacteria</taxon>
        <taxon>Pseudomonadati</taxon>
        <taxon>Pseudomonadota</taxon>
        <taxon>Gammaproteobacteria</taxon>
        <taxon>Moraxellales</taxon>
        <taxon>Moraxellaceae</taxon>
        <taxon>Acinetobacter</taxon>
    </lineage>
</organism>
<dbReference type="Gene3D" id="2.60.40.1090">
    <property type="entry name" value="Fimbrial-type adhesion domain"/>
    <property type="match status" value="1"/>
</dbReference>
<evidence type="ECO:0000256" key="2">
    <source>
        <dbReference type="ARBA" id="ARBA00006671"/>
    </source>
</evidence>
<keyword evidence="3 5" id="KW-0732">Signal</keyword>
<comment type="subcellular location">
    <subcellularLocation>
        <location evidence="1">Fimbrium</location>
    </subcellularLocation>
</comment>
<accession>A0AAJ6IHQ6</accession>
<dbReference type="Proteomes" id="UP001244586">
    <property type="component" value="Plasmid pAYTCM-4"/>
</dbReference>
<keyword evidence="6" id="KW-0614">Plasmid</keyword>
<dbReference type="EMBL" id="CP121780">
    <property type="protein sequence ID" value="WMG20171.1"/>
    <property type="molecule type" value="Genomic_DNA"/>
</dbReference>
<gene>
    <name evidence="6" type="ORF">QBJ73_19570</name>
</gene>
<dbReference type="GO" id="GO:0043709">
    <property type="term" value="P:cell adhesion involved in single-species biofilm formation"/>
    <property type="evidence" value="ECO:0007669"/>
    <property type="project" value="TreeGrafter"/>
</dbReference>